<dbReference type="Proteomes" id="UP000803844">
    <property type="component" value="Unassembled WGS sequence"/>
</dbReference>
<dbReference type="Pfam" id="PF17111">
    <property type="entry name" value="PigL_N"/>
    <property type="match status" value="1"/>
</dbReference>
<comment type="caution">
    <text evidence="2">The sequence shown here is derived from an EMBL/GenBank/DDBJ whole genome shotgun (WGS) entry which is preliminary data.</text>
</comment>
<accession>A0A9P4Y1F9</accession>
<dbReference type="OrthoDB" id="432483at2759"/>
<organism evidence="2 3">
    <name type="scientific">Cryphonectria parasitica (strain ATCC 38755 / EP155)</name>
    <dbReference type="NCBI Taxonomy" id="660469"/>
    <lineage>
        <taxon>Eukaryota</taxon>
        <taxon>Fungi</taxon>
        <taxon>Dikarya</taxon>
        <taxon>Ascomycota</taxon>
        <taxon>Pezizomycotina</taxon>
        <taxon>Sordariomycetes</taxon>
        <taxon>Sordariomycetidae</taxon>
        <taxon>Diaporthales</taxon>
        <taxon>Cryphonectriaceae</taxon>
        <taxon>Cryphonectria-Endothia species complex</taxon>
        <taxon>Cryphonectria</taxon>
    </lineage>
</organism>
<sequence>MPIEPLSITASVIGITRLTFDSCKTLNDTIKGIKRAPSKLKDLETSLDAFQKVIKPFEEDLVNREDAALSPDQLANLRALEPVMLYCRDICNKFTKRVSELTSHSDENHMAWRDRLRLNFNDSEIRLLKENLAQCQRTLSDALGFANL</sequence>
<evidence type="ECO:0000259" key="1">
    <source>
        <dbReference type="Pfam" id="PF17111"/>
    </source>
</evidence>
<protein>
    <recommendedName>
        <fullName evidence="1">Azaphilone pigments biosynthesis cluster protein L N-terminal domain-containing protein</fullName>
    </recommendedName>
</protein>
<name>A0A9P4Y1F9_CRYP1</name>
<keyword evidence="3" id="KW-1185">Reference proteome</keyword>
<proteinExistence type="predicted"/>
<dbReference type="AlphaFoldDB" id="A0A9P4Y1F9"/>
<dbReference type="EMBL" id="MU032348">
    <property type="protein sequence ID" value="KAF3764680.1"/>
    <property type="molecule type" value="Genomic_DNA"/>
</dbReference>
<evidence type="ECO:0000313" key="2">
    <source>
        <dbReference type="EMBL" id="KAF3764680.1"/>
    </source>
</evidence>
<evidence type="ECO:0000313" key="3">
    <source>
        <dbReference type="Proteomes" id="UP000803844"/>
    </source>
</evidence>
<dbReference type="RefSeq" id="XP_040775641.1">
    <property type="nucleotide sequence ID" value="XM_040920587.1"/>
</dbReference>
<reference evidence="2" key="1">
    <citation type="journal article" date="2020" name="Phytopathology">
        <title>Genome sequence of the chestnut blight fungus Cryphonectria parasitica EP155: A fundamental resource for an archetypical invasive plant pathogen.</title>
        <authorList>
            <person name="Crouch J.A."/>
            <person name="Dawe A."/>
            <person name="Aerts A."/>
            <person name="Barry K."/>
            <person name="Churchill A.C.L."/>
            <person name="Grimwood J."/>
            <person name="Hillman B."/>
            <person name="Milgroom M.G."/>
            <person name="Pangilinan J."/>
            <person name="Smith M."/>
            <person name="Salamov A."/>
            <person name="Schmutz J."/>
            <person name="Yadav J."/>
            <person name="Grigoriev I.V."/>
            <person name="Nuss D."/>
        </authorList>
    </citation>
    <scope>NUCLEOTIDE SEQUENCE</scope>
    <source>
        <strain evidence="2">EP155</strain>
    </source>
</reference>
<gene>
    <name evidence="2" type="ORF">M406DRAFT_331005</name>
</gene>
<dbReference type="InterPro" id="IPR031348">
    <property type="entry name" value="PigL_N"/>
</dbReference>
<dbReference type="GeneID" id="63837716"/>
<feature type="domain" description="Azaphilone pigments biosynthesis cluster protein L N-terminal" evidence="1">
    <location>
        <begin position="4"/>
        <end position="148"/>
    </location>
</feature>